<dbReference type="RefSeq" id="WP_336351069.1">
    <property type="nucleotide sequence ID" value="NZ_JAZAQL010000002.1"/>
</dbReference>
<dbReference type="SUPFAM" id="SSF52540">
    <property type="entry name" value="P-loop containing nucleoside triphosphate hydrolases"/>
    <property type="match status" value="1"/>
</dbReference>
<dbReference type="Pfam" id="PF06745">
    <property type="entry name" value="ATPase"/>
    <property type="match status" value="1"/>
</dbReference>
<sequence>MKVNGHYSLGLEDTDRVNHAVGGGIPEGSLVLIEGVDGAGKSVWTQRMCYGMAEEDTYIAYVSTELTAADFMQQMHSLSYDIVEHMLSGQVLFLHADVDTHRGGDRRELLSKLTEPSTLWQGDVIVVDAFSAFLRNDPRFDAIAAHGDEDHEMESVLTFLQGMTSRGKTVVLTADPEATTERALRPIRSTADVFMQIETEEVGQEIRRNVRVRRFSNMKQPVDDGIAFNVQQGRGLTIVNRTIA</sequence>
<dbReference type="AlphaFoldDB" id="A0ABD5VF97"/>
<keyword evidence="5" id="KW-1185">Reference proteome</keyword>
<dbReference type="InterPro" id="IPR014774">
    <property type="entry name" value="KaiC-like_dom"/>
</dbReference>
<dbReference type="PANTHER" id="PTHR43637">
    <property type="entry name" value="UPF0273 PROTEIN TM_0370"/>
    <property type="match status" value="1"/>
</dbReference>
<evidence type="ECO:0000256" key="1">
    <source>
        <dbReference type="ARBA" id="ARBA00022741"/>
    </source>
</evidence>
<proteinExistence type="predicted"/>
<evidence type="ECO:0000313" key="4">
    <source>
        <dbReference type="EMBL" id="MFC6954127.1"/>
    </source>
</evidence>
<organism evidence="4 5">
    <name type="scientific">Halorubellus litoreus</name>
    <dbReference type="NCBI Taxonomy" id="755308"/>
    <lineage>
        <taxon>Archaea</taxon>
        <taxon>Methanobacteriati</taxon>
        <taxon>Methanobacteriota</taxon>
        <taxon>Stenosarchaea group</taxon>
        <taxon>Halobacteria</taxon>
        <taxon>Halobacteriales</taxon>
        <taxon>Halorubellaceae</taxon>
        <taxon>Halorubellus</taxon>
    </lineage>
</organism>
<dbReference type="GO" id="GO:0005524">
    <property type="term" value="F:ATP binding"/>
    <property type="evidence" value="ECO:0007669"/>
    <property type="project" value="UniProtKB-KW"/>
</dbReference>
<protein>
    <submittedName>
        <fullName evidence="4">ATPase domain-containing protein</fullName>
    </submittedName>
</protein>
<name>A0ABD5VF97_9EURY</name>
<dbReference type="EMBL" id="JBHSXN010000002">
    <property type="protein sequence ID" value="MFC6954127.1"/>
    <property type="molecule type" value="Genomic_DNA"/>
</dbReference>
<reference evidence="4 5" key="1">
    <citation type="journal article" date="2019" name="Int. J. Syst. Evol. Microbiol.">
        <title>The Global Catalogue of Microorganisms (GCM) 10K type strain sequencing project: providing services to taxonomists for standard genome sequencing and annotation.</title>
        <authorList>
            <consortium name="The Broad Institute Genomics Platform"/>
            <consortium name="The Broad Institute Genome Sequencing Center for Infectious Disease"/>
            <person name="Wu L."/>
            <person name="Ma J."/>
        </authorList>
    </citation>
    <scope>NUCLEOTIDE SEQUENCE [LARGE SCALE GENOMIC DNA]</scope>
    <source>
        <strain evidence="4 5">GX26</strain>
    </source>
</reference>
<evidence type="ECO:0000256" key="2">
    <source>
        <dbReference type="ARBA" id="ARBA00022840"/>
    </source>
</evidence>
<evidence type="ECO:0000313" key="5">
    <source>
        <dbReference type="Proteomes" id="UP001596395"/>
    </source>
</evidence>
<accession>A0ABD5VF97</accession>
<dbReference type="Gene3D" id="3.40.50.300">
    <property type="entry name" value="P-loop containing nucleotide triphosphate hydrolases"/>
    <property type="match status" value="1"/>
</dbReference>
<dbReference type="PANTHER" id="PTHR43637:SF3">
    <property type="entry name" value="FLAGELLA-RELATED PROTEIN H-RELATED"/>
    <property type="match status" value="1"/>
</dbReference>
<dbReference type="InterPro" id="IPR027417">
    <property type="entry name" value="P-loop_NTPase"/>
</dbReference>
<gene>
    <name evidence="4" type="ORF">ACFQGB_14780</name>
</gene>
<feature type="domain" description="KaiC-like" evidence="3">
    <location>
        <begin position="20"/>
        <end position="219"/>
    </location>
</feature>
<evidence type="ECO:0000259" key="3">
    <source>
        <dbReference type="Pfam" id="PF06745"/>
    </source>
</evidence>
<comment type="caution">
    <text evidence="4">The sequence shown here is derived from an EMBL/GenBank/DDBJ whole genome shotgun (WGS) entry which is preliminary data.</text>
</comment>
<keyword evidence="2" id="KW-0067">ATP-binding</keyword>
<dbReference type="Proteomes" id="UP001596395">
    <property type="component" value="Unassembled WGS sequence"/>
</dbReference>
<keyword evidence="1" id="KW-0547">Nucleotide-binding</keyword>